<dbReference type="EMBL" id="BARS01015329">
    <property type="protein sequence ID" value="GAF89247.1"/>
    <property type="molecule type" value="Genomic_DNA"/>
</dbReference>
<proteinExistence type="predicted"/>
<gene>
    <name evidence="1" type="ORF">S01H1_25387</name>
</gene>
<evidence type="ECO:0000313" key="1">
    <source>
        <dbReference type="EMBL" id="GAF89247.1"/>
    </source>
</evidence>
<name>X0TM85_9ZZZZ</name>
<comment type="caution">
    <text evidence="1">The sequence shown here is derived from an EMBL/GenBank/DDBJ whole genome shotgun (WGS) entry which is preliminary data.</text>
</comment>
<sequence>MVSGYTGPDLFSYSPGYGETGDLISSFSRHKGLLTKSKNLEGQSSKNSNDLINTFFSDKVAMMRATLENILSQIEERKQIKERNTVAIRRD</sequence>
<reference evidence="1" key="1">
    <citation type="journal article" date="2014" name="Front. Microbiol.">
        <title>High frequency of phylogenetically diverse reductive dehalogenase-homologous genes in deep subseafloor sedimentary metagenomes.</title>
        <authorList>
            <person name="Kawai M."/>
            <person name="Futagami T."/>
            <person name="Toyoda A."/>
            <person name="Takaki Y."/>
            <person name="Nishi S."/>
            <person name="Hori S."/>
            <person name="Arai W."/>
            <person name="Tsubouchi T."/>
            <person name="Morono Y."/>
            <person name="Uchiyama I."/>
            <person name="Ito T."/>
            <person name="Fujiyama A."/>
            <person name="Inagaki F."/>
            <person name="Takami H."/>
        </authorList>
    </citation>
    <scope>NUCLEOTIDE SEQUENCE</scope>
    <source>
        <strain evidence="1">Expedition CK06-06</strain>
    </source>
</reference>
<feature type="non-terminal residue" evidence="1">
    <location>
        <position position="91"/>
    </location>
</feature>
<dbReference type="AlphaFoldDB" id="X0TM85"/>
<organism evidence="1">
    <name type="scientific">marine sediment metagenome</name>
    <dbReference type="NCBI Taxonomy" id="412755"/>
    <lineage>
        <taxon>unclassified sequences</taxon>
        <taxon>metagenomes</taxon>
        <taxon>ecological metagenomes</taxon>
    </lineage>
</organism>
<accession>X0TM85</accession>
<protein>
    <submittedName>
        <fullName evidence="1">Uncharacterized protein</fullName>
    </submittedName>
</protein>